<protein>
    <recommendedName>
        <fullName evidence="2">HTH CENPB-type domain-containing protein</fullName>
    </recommendedName>
</protein>
<feature type="domain" description="HTH CENPB-type" evidence="2">
    <location>
        <begin position="43"/>
        <end position="108"/>
    </location>
</feature>
<keyword evidence="1" id="KW-0238">DNA-binding</keyword>
<evidence type="ECO:0000313" key="3">
    <source>
        <dbReference type="EMBL" id="WVW81830.1"/>
    </source>
</evidence>
<evidence type="ECO:0000259" key="2">
    <source>
        <dbReference type="PROSITE" id="PS51253"/>
    </source>
</evidence>
<dbReference type="Proteomes" id="UP000092730">
    <property type="component" value="Chromosome 2"/>
</dbReference>
<dbReference type="EMBL" id="CP144542">
    <property type="protein sequence ID" value="WVW81830.1"/>
    <property type="molecule type" value="Genomic_DNA"/>
</dbReference>
<evidence type="ECO:0000313" key="4">
    <source>
        <dbReference type="Proteomes" id="UP000092730"/>
    </source>
</evidence>
<sequence length="233" mass="26530">MNVDKAVAYHKQHPSVHVKDVLKRFTVPKSTFFDHLSGTHSARGVNTTRNLSLQQEAALVGTINEFARRGTFLAPRHMRELANRFTDEPVGKNWPSTFIRRHNDDISSKFFRFQEIARLEADTPSNRAAFHGLVKSVYDDHFHPSHNLYNMDETGFTLSNEFNERGVTPKHTTSKSKGTLPKDTHITVVAAISTSDSPVPPYLIYPGQHFIEEWTTPRDSEPKMMGAGQSWRR</sequence>
<gene>
    <name evidence="3" type="ORF">I302_103827</name>
</gene>
<evidence type="ECO:0000256" key="1">
    <source>
        <dbReference type="ARBA" id="ARBA00023125"/>
    </source>
</evidence>
<dbReference type="KEGG" id="kbi:90824375"/>
<accession>A0AAJ8K6G9</accession>
<dbReference type="RefSeq" id="XP_065725824.1">
    <property type="nucleotide sequence ID" value="XM_065869752.1"/>
</dbReference>
<dbReference type="GeneID" id="90824375"/>
<reference evidence="3" key="2">
    <citation type="submission" date="2024-02" db="EMBL/GenBank/DDBJ databases">
        <title>Comparative genomics of Cryptococcus and Kwoniella reveals pathogenesis evolution and contrasting modes of karyotype evolution via chromosome fusion or intercentromeric recombination.</title>
        <authorList>
            <person name="Coelho M.A."/>
            <person name="David-Palma M."/>
            <person name="Shea T."/>
            <person name="Bowers K."/>
            <person name="McGinley-Smith S."/>
            <person name="Mohammad A.W."/>
            <person name="Gnirke A."/>
            <person name="Yurkov A.M."/>
            <person name="Nowrousian M."/>
            <person name="Sun S."/>
            <person name="Cuomo C.A."/>
            <person name="Heitman J."/>
        </authorList>
    </citation>
    <scope>NUCLEOTIDE SEQUENCE</scope>
    <source>
        <strain evidence="3">CBS 10118</strain>
    </source>
</reference>
<dbReference type="AlphaFoldDB" id="A0AAJ8K6G9"/>
<name>A0AAJ8K6G9_9TREE</name>
<dbReference type="PROSITE" id="PS51253">
    <property type="entry name" value="HTH_CENPB"/>
    <property type="match status" value="1"/>
</dbReference>
<dbReference type="GO" id="GO:0003677">
    <property type="term" value="F:DNA binding"/>
    <property type="evidence" value="ECO:0007669"/>
    <property type="project" value="UniProtKB-KW"/>
</dbReference>
<reference evidence="3" key="1">
    <citation type="submission" date="2013-07" db="EMBL/GenBank/DDBJ databases">
        <authorList>
            <consortium name="The Broad Institute Genome Sequencing Platform"/>
            <person name="Cuomo C."/>
            <person name="Litvintseva A."/>
            <person name="Chen Y."/>
            <person name="Heitman J."/>
            <person name="Sun S."/>
            <person name="Springer D."/>
            <person name="Dromer F."/>
            <person name="Young S.K."/>
            <person name="Zeng Q."/>
            <person name="Gargeya S."/>
            <person name="Fitzgerald M."/>
            <person name="Abouelleil A."/>
            <person name="Alvarado L."/>
            <person name="Berlin A.M."/>
            <person name="Chapman S.B."/>
            <person name="Dewar J."/>
            <person name="Goldberg J."/>
            <person name="Griggs A."/>
            <person name="Gujja S."/>
            <person name="Hansen M."/>
            <person name="Howarth C."/>
            <person name="Imamovic A."/>
            <person name="Larimer J."/>
            <person name="McCowan C."/>
            <person name="Murphy C."/>
            <person name="Pearson M."/>
            <person name="Priest M."/>
            <person name="Roberts A."/>
            <person name="Saif S."/>
            <person name="Shea T."/>
            <person name="Sykes S."/>
            <person name="Wortman J."/>
            <person name="Nusbaum C."/>
            <person name="Birren B."/>
        </authorList>
    </citation>
    <scope>NUCLEOTIDE SEQUENCE</scope>
    <source>
        <strain evidence="3">CBS 10118</strain>
    </source>
</reference>
<dbReference type="InterPro" id="IPR006600">
    <property type="entry name" value="HTH_CenpB_DNA-bd_dom"/>
</dbReference>
<keyword evidence="4" id="KW-1185">Reference proteome</keyword>
<proteinExistence type="predicted"/>
<organism evidence="3 4">
    <name type="scientific">Kwoniella bestiolae CBS 10118</name>
    <dbReference type="NCBI Taxonomy" id="1296100"/>
    <lineage>
        <taxon>Eukaryota</taxon>
        <taxon>Fungi</taxon>
        <taxon>Dikarya</taxon>
        <taxon>Basidiomycota</taxon>
        <taxon>Agaricomycotina</taxon>
        <taxon>Tremellomycetes</taxon>
        <taxon>Tremellales</taxon>
        <taxon>Cryptococcaceae</taxon>
        <taxon>Kwoniella</taxon>
    </lineage>
</organism>